<dbReference type="AlphaFoldDB" id="A0A645DFG9"/>
<sequence>MTISNMMAGAIIRIAMAAFSLCIRAAKVSAPNHSTADPAIPSTKKVVKATLRILREFSYRPTALLSDTMREMATGSPEVVRIYIQV</sequence>
<evidence type="ECO:0000313" key="1">
    <source>
        <dbReference type="EMBL" id="MPM88204.1"/>
    </source>
</evidence>
<dbReference type="EMBL" id="VSSQ01035868">
    <property type="protein sequence ID" value="MPM88204.1"/>
    <property type="molecule type" value="Genomic_DNA"/>
</dbReference>
<proteinExistence type="predicted"/>
<comment type="caution">
    <text evidence="1">The sequence shown here is derived from an EMBL/GenBank/DDBJ whole genome shotgun (WGS) entry which is preliminary data.</text>
</comment>
<name>A0A645DFG9_9ZZZZ</name>
<reference evidence="1" key="1">
    <citation type="submission" date="2019-08" db="EMBL/GenBank/DDBJ databases">
        <authorList>
            <person name="Kucharzyk K."/>
            <person name="Murdoch R.W."/>
            <person name="Higgins S."/>
            <person name="Loffler F."/>
        </authorList>
    </citation>
    <scope>NUCLEOTIDE SEQUENCE</scope>
</reference>
<accession>A0A645DFG9</accession>
<organism evidence="1">
    <name type="scientific">bioreactor metagenome</name>
    <dbReference type="NCBI Taxonomy" id="1076179"/>
    <lineage>
        <taxon>unclassified sequences</taxon>
        <taxon>metagenomes</taxon>
        <taxon>ecological metagenomes</taxon>
    </lineage>
</organism>
<protein>
    <submittedName>
        <fullName evidence="1">Uncharacterized protein</fullName>
    </submittedName>
</protein>
<gene>
    <name evidence="1" type="ORF">SDC9_135305</name>
</gene>